<accession>A0AAV0K0S3</accession>
<gene>
    <name evidence="3" type="ORF">LITE_LOCUS16724</name>
</gene>
<evidence type="ECO:0000313" key="3">
    <source>
        <dbReference type="EMBL" id="CAI0415703.1"/>
    </source>
</evidence>
<evidence type="ECO:0000256" key="1">
    <source>
        <dbReference type="ARBA" id="ARBA00022729"/>
    </source>
</evidence>
<dbReference type="EMBL" id="CAMGYJ010000005">
    <property type="protein sequence ID" value="CAI0415703.1"/>
    <property type="molecule type" value="Genomic_DNA"/>
</dbReference>
<keyword evidence="1 2" id="KW-0732">Signal</keyword>
<dbReference type="AlphaFoldDB" id="A0AAV0K0S3"/>
<dbReference type="PANTHER" id="PTHR33470:SF4">
    <property type="entry name" value="OS01G0164025 PROTEIN"/>
    <property type="match status" value="1"/>
</dbReference>
<protein>
    <submittedName>
        <fullName evidence="3">Uncharacterized protein</fullName>
    </submittedName>
</protein>
<feature type="signal peptide" evidence="2">
    <location>
        <begin position="1"/>
        <end position="27"/>
    </location>
</feature>
<dbReference type="Pfam" id="PF01190">
    <property type="entry name" value="Pollen_Ole_e_1"/>
    <property type="match status" value="1"/>
</dbReference>
<organism evidence="3 4">
    <name type="scientific">Linum tenue</name>
    <dbReference type="NCBI Taxonomy" id="586396"/>
    <lineage>
        <taxon>Eukaryota</taxon>
        <taxon>Viridiplantae</taxon>
        <taxon>Streptophyta</taxon>
        <taxon>Embryophyta</taxon>
        <taxon>Tracheophyta</taxon>
        <taxon>Spermatophyta</taxon>
        <taxon>Magnoliopsida</taxon>
        <taxon>eudicotyledons</taxon>
        <taxon>Gunneridae</taxon>
        <taxon>Pentapetalae</taxon>
        <taxon>rosids</taxon>
        <taxon>fabids</taxon>
        <taxon>Malpighiales</taxon>
        <taxon>Linaceae</taxon>
        <taxon>Linum</taxon>
    </lineage>
</organism>
<evidence type="ECO:0000313" key="4">
    <source>
        <dbReference type="Proteomes" id="UP001154282"/>
    </source>
</evidence>
<feature type="chain" id="PRO_5043392915" evidence="2">
    <location>
        <begin position="28"/>
        <end position="166"/>
    </location>
</feature>
<dbReference type="Proteomes" id="UP001154282">
    <property type="component" value="Unassembled WGS sequence"/>
</dbReference>
<name>A0AAV0K0S3_9ROSI</name>
<reference evidence="3" key="1">
    <citation type="submission" date="2022-08" db="EMBL/GenBank/DDBJ databases">
        <authorList>
            <person name="Gutierrez-Valencia J."/>
        </authorList>
    </citation>
    <scope>NUCLEOTIDE SEQUENCE</scope>
</reference>
<dbReference type="PANTHER" id="PTHR33470">
    <property type="entry name" value="OS01G0164075 PROTEIN"/>
    <property type="match status" value="1"/>
</dbReference>
<keyword evidence="4" id="KW-1185">Reference proteome</keyword>
<comment type="caution">
    <text evidence="3">The sequence shown here is derived from an EMBL/GenBank/DDBJ whole genome shotgun (WGS) entry which is preliminary data.</text>
</comment>
<dbReference type="GO" id="GO:0071944">
    <property type="term" value="C:cell periphery"/>
    <property type="evidence" value="ECO:0007669"/>
    <property type="project" value="TreeGrafter"/>
</dbReference>
<evidence type="ECO:0000256" key="2">
    <source>
        <dbReference type="SAM" id="SignalP"/>
    </source>
</evidence>
<proteinExistence type="predicted"/>
<sequence length="166" mass="17377">MAAAKHSQISTICSLLLLCATLPLMAAAAAQQRKPSVAVEGVVYCLSCKYAGSGSLIDATPIQSANVSVSCANSGVYQINQTDVHGYFYSWLDGPKLGRGGLGNPIQACTVKLVSSPLEACNVPTDLNHGNDGAKLRFEGKVVKSPHYAVFYAAGPLAFRPQMCAN</sequence>